<reference evidence="2" key="1">
    <citation type="journal article" date="2019" name="Int. J. Syst. Evol. Microbiol.">
        <title>The Global Catalogue of Microorganisms (GCM) 10K type strain sequencing project: providing services to taxonomists for standard genome sequencing and annotation.</title>
        <authorList>
            <consortium name="The Broad Institute Genomics Platform"/>
            <consortium name="The Broad Institute Genome Sequencing Center for Infectious Disease"/>
            <person name="Wu L."/>
            <person name="Ma J."/>
        </authorList>
    </citation>
    <scope>NUCLEOTIDE SEQUENCE [LARGE SCALE GENOMIC DNA]</scope>
    <source>
        <strain evidence="2">JCM 16953</strain>
    </source>
</reference>
<dbReference type="Pfam" id="PF13376">
    <property type="entry name" value="OmdA"/>
    <property type="match status" value="1"/>
</dbReference>
<dbReference type="RefSeq" id="WP_344778997.1">
    <property type="nucleotide sequence ID" value="NZ_BAABAH010000024.1"/>
</dbReference>
<sequence>MSRQQRFRTTVSVDQRGRTLVPIPFDPDQVWGSKTRHPVNGSVDGRGMRGVIEKRAAGPVIALGPAWCRVPLPDGATIEVVLEPEGPQRADLAPDIAQALDAAPEAAASFDALAQFYRTKWLRWIDSTKRQPDQRPVRIAEMISLLQQGLKERP</sequence>
<dbReference type="Proteomes" id="UP001501821">
    <property type="component" value="Unassembled WGS sequence"/>
</dbReference>
<gene>
    <name evidence="1" type="ORF">GCM10022242_41370</name>
</gene>
<protein>
    <submittedName>
        <fullName evidence="1">YdeI/OmpD-associated family protein</fullName>
    </submittedName>
</protein>
<evidence type="ECO:0000313" key="1">
    <source>
        <dbReference type="EMBL" id="GAA3836339.1"/>
    </source>
</evidence>
<organism evidence="1 2">
    <name type="scientific">Nocardioides panacisoli</name>
    <dbReference type="NCBI Taxonomy" id="627624"/>
    <lineage>
        <taxon>Bacteria</taxon>
        <taxon>Bacillati</taxon>
        <taxon>Actinomycetota</taxon>
        <taxon>Actinomycetes</taxon>
        <taxon>Propionibacteriales</taxon>
        <taxon>Nocardioidaceae</taxon>
        <taxon>Nocardioides</taxon>
    </lineage>
</organism>
<accession>A0ABP7J796</accession>
<name>A0ABP7J796_9ACTN</name>
<comment type="caution">
    <text evidence="1">The sequence shown here is derived from an EMBL/GenBank/DDBJ whole genome shotgun (WGS) entry which is preliminary data.</text>
</comment>
<dbReference type="EMBL" id="BAABAH010000024">
    <property type="protein sequence ID" value="GAA3836339.1"/>
    <property type="molecule type" value="Genomic_DNA"/>
</dbReference>
<evidence type="ECO:0000313" key="2">
    <source>
        <dbReference type="Proteomes" id="UP001501821"/>
    </source>
</evidence>
<keyword evidence="2" id="KW-1185">Reference proteome</keyword>
<proteinExistence type="predicted"/>